<evidence type="ECO:0008006" key="4">
    <source>
        <dbReference type="Google" id="ProtNLM"/>
    </source>
</evidence>
<accession>A0A1H0FKI1</accession>
<evidence type="ECO:0000256" key="1">
    <source>
        <dbReference type="SAM" id="SignalP"/>
    </source>
</evidence>
<organism evidence="2 3">
    <name type="scientific">Actinacidiphila guanduensis</name>
    <dbReference type="NCBI Taxonomy" id="310781"/>
    <lineage>
        <taxon>Bacteria</taxon>
        <taxon>Bacillati</taxon>
        <taxon>Actinomycetota</taxon>
        <taxon>Actinomycetes</taxon>
        <taxon>Kitasatosporales</taxon>
        <taxon>Streptomycetaceae</taxon>
        <taxon>Actinacidiphila</taxon>
    </lineage>
</organism>
<gene>
    <name evidence="2" type="ORF">SAMN05216259_106332</name>
</gene>
<evidence type="ECO:0000313" key="2">
    <source>
        <dbReference type="EMBL" id="SDN95173.1"/>
    </source>
</evidence>
<dbReference type="Proteomes" id="UP000199341">
    <property type="component" value="Unassembled WGS sequence"/>
</dbReference>
<dbReference type="STRING" id="310781.SAMN05216259_106332"/>
<sequence length="268" mass="27515">MGAFAPRTAAALCLTVLAATVAGCGGDDHGGGAAAKSAGTSAAASTAPATGPTRLLSQQELEKAAAGRAELPGWTFMTIVGHTADGDGNTPALADVRRFPAVKPAACQPLSRMTTSGMSNYQVHALTEVVADRDSDDDSVPGTNVQLTAYEPHDALKVLPELRAALASCTSFAGETDTDHYTAPHVVPSKRIGDDSVVYDLTTVLEDDPSVDAITGDAPSGTARVPYTCEVVRVGSVIAVYWVQAAVGQRARIPQEVVAAQTAKLRTA</sequence>
<dbReference type="OrthoDB" id="4216217at2"/>
<protein>
    <recommendedName>
        <fullName evidence="4">Sensor domain-containing protein</fullName>
    </recommendedName>
</protein>
<dbReference type="PROSITE" id="PS51257">
    <property type="entry name" value="PROKAR_LIPOPROTEIN"/>
    <property type="match status" value="1"/>
</dbReference>
<feature type="chain" id="PRO_5039124053" description="Sensor domain-containing protein" evidence="1">
    <location>
        <begin position="19"/>
        <end position="268"/>
    </location>
</feature>
<keyword evidence="1" id="KW-0732">Signal</keyword>
<dbReference type="EMBL" id="FNIE01000006">
    <property type="protein sequence ID" value="SDN95173.1"/>
    <property type="molecule type" value="Genomic_DNA"/>
</dbReference>
<proteinExistence type="predicted"/>
<dbReference type="RefSeq" id="WP_093785097.1">
    <property type="nucleotide sequence ID" value="NZ_FNIE01000006.1"/>
</dbReference>
<dbReference type="AlphaFoldDB" id="A0A1H0FKI1"/>
<reference evidence="2 3" key="1">
    <citation type="submission" date="2016-10" db="EMBL/GenBank/DDBJ databases">
        <authorList>
            <person name="de Groot N.N."/>
        </authorList>
    </citation>
    <scope>NUCLEOTIDE SEQUENCE [LARGE SCALE GENOMIC DNA]</scope>
    <source>
        <strain evidence="2 3">CGMCC 4.2022</strain>
    </source>
</reference>
<evidence type="ECO:0000313" key="3">
    <source>
        <dbReference type="Proteomes" id="UP000199341"/>
    </source>
</evidence>
<keyword evidence="3" id="KW-1185">Reference proteome</keyword>
<feature type="signal peptide" evidence="1">
    <location>
        <begin position="1"/>
        <end position="18"/>
    </location>
</feature>
<name>A0A1H0FKI1_9ACTN</name>